<keyword evidence="2" id="KW-1003">Cell membrane</keyword>
<feature type="transmembrane region" description="Helical" evidence="8">
    <location>
        <begin position="399"/>
        <end position="418"/>
    </location>
</feature>
<evidence type="ECO:0000256" key="7">
    <source>
        <dbReference type="ARBA" id="ARBA00024033"/>
    </source>
</evidence>
<accession>A0A3D9V6Z4</accession>
<dbReference type="GO" id="GO:0005886">
    <property type="term" value="C:plasma membrane"/>
    <property type="evidence" value="ECO:0007669"/>
    <property type="project" value="UniProtKB-SubCell"/>
</dbReference>
<comment type="similarity">
    <text evidence="7">Belongs to the glycosyltransferase 87 family.</text>
</comment>
<feature type="transmembrane region" description="Helical" evidence="8">
    <location>
        <begin position="325"/>
        <end position="343"/>
    </location>
</feature>
<dbReference type="PIRSF" id="PIRSF010361">
    <property type="entry name" value="UCP010361"/>
    <property type="match status" value="1"/>
</dbReference>
<keyword evidence="4 8" id="KW-0812">Transmembrane</keyword>
<dbReference type="GO" id="GO:0016758">
    <property type="term" value="F:hexosyltransferase activity"/>
    <property type="evidence" value="ECO:0007669"/>
    <property type="project" value="InterPro"/>
</dbReference>
<evidence type="ECO:0000256" key="6">
    <source>
        <dbReference type="ARBA" id="ARBA00023136"/>
    </source>
</evidence>
<keyword evidence="10" id="KW-1185">Reference proteome</keyword>
<proteinExistence type="inferred from homology"/>
<gene>
    <name evidence="9" type="ORF">DFJ64_1871</name>
</gene>
<dbReference type="Proteomes" id="UP000256485">
    <property type="component" value="Unassembled WGS sequence"/>
</dbReference>
<feature type="transmembrane region" description="Helical" evidence="8">
    <location>
        <begin position="239"/>
        <end position="262"/>
    </location>
</feature>
<feature type="transmembrane region" description="Helical" evidence="8">
    <location>
        <begin position="204"/>
        <end position="232"/>
    </location>
</feature>
<feature type="transmembrane region" description="Helical" evidence="8">
    <location>
        <begin position="167"/>
        <end position="198"/>
    </location>
</feature>
<evidence type="ECO:0000256" key="1">
    <source>
        <dbReference type="ARBA" id="ARBA00004651"/>
    </source>
</evidence>
<keyword evidence="6 8" id="KW-0472">Membrane</keyword>
<sequence length="472" mass="51441">MSRSPSREDPLVRLATAWMGGPIGRHALVGVSRWTPLAVAFLVTTALFVIGLIQKAPCHAEGWPRESGIAFSRLCYSDVAYLYRERGFAEGAIAYLDRGDYPPLEYPVLTGVVMQVTAWVTQALSGPDPVRASVLFFDLTVVLLFVCALVTVWALTRIHPHRPYDAMFVAAAPALALAGTINWDLVAVALSTCAILAWARSRPVAAGVLLGLGAATKFYPLLLLGPLLVLALRVGRIRLWAATFLSALAVWLVVNVPFIVLAHDSWLTFWTFNSERQGDFGSVWYVLALAGHPVDNLNAISLALFALACLGIAALGLYAPRRPRLGQLIFLTVAAFLLVNKVYSPQYVLWMLPLVALARPRWRDWSIWQGGEVLYWVAIWLHLAGSMTPPTEGAPDRTYWLAVAVRIAATLVLCAAVVRDILRPAADPVRANDKADDPAGGPFDHAPDAAWVRRLVRLGRPGRAPLEEGVAP</sequence>
<evidence type="ECO:0000256" key="4">
    <source>
        <dbReference type="ARBA" id="ARBA00022692"/>
    </source>
</evidence>
<evidence type="ECO:0000256" key="2">
    <source>
        <dbReference type="ARBA" id="ARBA00022475"/>
    </source>
</evidence>
<evidence type="ECO:0000256" key="8">
    <source>
        <dbReference type="SAM" id="Phobius"/>
    </source>
</evidence>
<comment type="caution">
    <text evidence="9">The sequence shown here is derived from an EMBL/GenBank/DDBJ whole genome shotgun (WGS) entry which is preliminary data.</text>
</comment>
<keyword evidence="3" id="KW-0808">Transferase</keyword>
<dbReference type="EMBL" id="QTUC01000001">
    <property type="protein sequence ID" value="REF36463.1"/>
    <property type="molecule type" value="Genomic_DNA"/>
</dbReference>
<reference evidence="9 10" key="1">
    <citation type="submission" date="2018-08" db="EMBL/GenBank/DDBJ databases">
        <title>Sequencing the genomes of 1000 actinobacteria strains.</title>
        <authorList>
            <person name="Klenk H.-P."/>
        </authorList>
    </citation>
    <scope>NUCLEOTIDE SEQUENCE [LARGE SCALE GENOMIC DNA]</scope>
    <source>
        <strain evidence="9 10">DSM 22891</strain>
    </source>
</reference>
<dbReference type="Pfam" id="PF09594">
    <property type="entry name" value="GT87"/>
    <property type="match status" value="1"/>
</dbReference>
<comment type="subcellular location">
    <subcellularLocation>
        <location evidence="1">Cell membrane</location>
        <topology evidence="1">Multi-pass membrane protein</topology>
    </subcellularLocation>
</comment>
<evidence type="ECO:0000313" key="9">
    <source>
        <dbReference type="EMBL" id="REF36463.1"/>
    </source>
</evidence>
<evidence type="ECO:0000313" key="10">
    <source>
        <dbReference type="Proteomes" id="UP000256485"/>
    </source>
</evidence>
<dbReference type="InterPro" id="IPR016570">
    <property type="entry name" value="UCP010361"/>
</dbReference>
<dbReference type="AlphaFoldDB" id="A0A3D9V6Z4"/>
<feature type="transmembrane region" description="Helical" evidence="8">
    <location>
        <begin position="299"/>
        <end position="318"/>
    </location>
</feature>
<feature type="transmembrane region" description="Helical" evidence="8">
    <location>
        <begin position="134"/>
        <end position="155"/>
    </location>
</feature>
<organism evidence="9 10">
    <name type="scientific">Thermasporomyces composti</name>
    <dbReference type="NCBI Taxonomy" id="696763"/>
    <lineage>
        <taxon>Bacteria</taxon>
        <taxon>Bacillati</taxon>
        <taxon>Actinomycetota</taxon>
        <taxon>Actinomycetes</taxon>
        <taxon>Propionibacteriales</taxon>
        <taxon>Nocardioidaceae</taxon>
        <taxon>Thermasporomyces</taxon>
    </lineage>
</organism>
<feature type="transmembrane region" description="Helical" evidence="8">
    <location>
        <begin position="34"/>
        <end position="53"/>
    </location>
</feature>
<protein>
    <submittedName>
        <fullName evidence="9">Putative membrane protein</fullName>
    </submittedName>
</protein>
<evidence type="ECO:0000256" key="5">
    <source>
        <dbReference type="ARBA" id="ARBA00022989"/>
    </source>
</evidence>
<evidence type="ECO:0000256" key="3">
    <source>
        <dbReference type="ARBA" id="ARBA00022679"/>
    </source>
</evidence>
<dbReference type="InterPro" id="IPR018584">
    <property type="entry name" value="GT87"/>
</dbReference>
<name>A0A3D9V6Z4_THECX</name>
<dbReference type="RefSeq" id="WP_245941030.1">
    <property type="nucleotide sequence ID" value="NZ_QTUC01000001.1"/>
</dbReference>
<keyword evidence="5 8" id="KW-1133">Transmembrane helix</keyword>